<keyword evidence="3" id="KW-1133">Transmembrane helix</keyword>
<dbReference type="PRINTS" id="PR00080">
    <property type="entry name" value="SDRFAMILY"/>
</dbReference>
<reference evidence="4" key="1">
    <citation type="submission" date="2025-08" db="UniProtKB">
        <authorList>
            <consortium name="RefSeq"/>
        </authorList>
    </citation>
    <scope>IDENTIFICATION</scope>
    <source>
        <tissue evidence="4">Whole insect</tissue>
    </source>
</reference>
<keyword evidence="3" id="KW-0812">Transmembrane</keyword>
<dbReference type="PROSITE" id="PS00061">
    <property type="entry name" value="ADH_SHORT"/>
    <property type="match status" value="1"/>
</dbReference>
<dbReference type="Gene3D" id="3.40.50.720">
    <property type="entry name" value="NAD(P)-binding Rossmann-like Domain"/>
    <property type="match status" value="1"/>
</dbReference>
<keyword evidence="3" id="KW-0472">Membrane</keyword>
<dbReference type="OrthoDB" id="47007at2759"/>
<sequence length="391" mass="44708">MFFTILGAGYLVYLGLYTILLCVSDCDVQLFFLEKLGKSPRRLKGQVVFITGASSGIGEFTAYALAKCGVKLVLTARRPYELERVKNKCIELSKGSLQHNDVLIIPMDVTDFASHRRHFQHAVNHFGRVDILLNNAGRSQRAAWESIELDVDRQMFDLNVFGVINLTRVALEHFEKVGKGHVAVVSSLAGVFGAPYSGTYTATKHAIHGYYNSLRNEKMGKNLHVTLLCPGPTFTNFLQECFTDKNGQNLNSSVQPTDRRMTAERCGYLNAVALVNKTRESWMAIFPVTLFTYCAVYCPMLFYWGVKIIGPDIIFKMREGRKEPYTVWIRKWYRRQLRLVYYYFKYTVSQKPVKQLVKTQSSIRQQESNYKSLITSWYDFGGIVPQILPIF</sequence>
<dbReference type="SUPFAM" id="SSF51735">
    <property type="entry name" value="NAD(P)-binding Rossmann-fold domains"/>
    <property type="match status" value="1"/>
</dbReference>
<evidence type="ECO:0000256" key="3">
    <source>
        <dbReference type="SAM" id="Phobius"/>
    </source>
</evidence>
<evidence type="ECO:0000256" key="1">
    <source>
        <dbReference type="ARBA" id="ARBA00023002"/>
    </source>
</evidence>
<dbReference type="Pfam" id="PF00106">
    <property type="entry name" value="adh_short"/>
    <property type="match status" value="1"/>
</dbReference>
<feature type="transmembrane region" description="Helical" evidence="3">
    <location>
        <begin position="12"/>
        <end position="33"/>
    </location>
</feature>
<evidence type="ECO:0000256" key="2">
    <source>
        <dbReference type="RuleBase" id="RU000363"/>
    </source>
</evidence>
<keyword evidence="1" id="KW-0560">Oxidoreductase</keyword>
<comment type="similarity">
    <text evidence="2">Belongs to the short-chain dehydrogenases/reductases (SDR) family.</text>
</comment>
<dbReference type="PANTHER" id="PTHR44269:SF1">
    <property type="entry name" value="DEHYDROGENASE_REDUCTASE SDR FAMILY MEMBER 7"/>
    <property type="match status" value="1"/>
</dbReference>
<organism evidence="4">
    <name type="scientific">Diabrotica virgifera virgifera</name>
    <name type="common">western corn rootworm</name>
    <dbReference type="NCBI Taxonomy" id="50390"/>
    <lineage>
        <taxon>Eukaryota</taxon>
        <taxon>Metazoa</taxon>
        <taxon>Ecdysozoa</taxon>
        <taxon>Arthropoda</taxon>
        <taxon>Hexapoda</taxon>
        <taxon>Insecta</taxon>
        <taxon>Pterygota</taxon>
        <taxon>Neoptera</taxon>
        <taxon>Endopterygota</taxon>
        <taxon>Coleoptera</taxon>
        <taxon>Polyphaga</taxon>
        <taxon>Cucujiformia</taxon>
        <taxon>Chrysomeloidea</taxon>
        <taxon>Chrysomelidae</taxon>
        <taxon>Galerucinae</taxon>
        <taxon>Diabroticina</taxon>
        <taxon>Diabroticites</taxon>
        <taxon>Diabrotica</taxon>
    </lineage>
</organism>
<dbReference type="AlphaFoldDB" id="A0A6P7GQU8"/>
<gene>
    <name evidence="4" type="primary">LOC114341801</name>
</gene>
<name>A0A6P7GQU8_DIAVI</name>
<dbReference type="InterPro" id="IPR020904">
    <property type="entry name" value="Sc_DH/Rdtase_CS"/>
</dbReference>
<dbReference type="InterPro" id="IPR002347">
    <property type="entry name" value="SDR_fam"/>
</dbReference>
<proteinExistence type="inferred from homology"/>
<accession>A0A6P7GQU8</accession>
<protein>
    <submittedName>
        <fullName evidence="4">Dehydrogenase/reductase SDR family member 7 isoform X1</fullName>
    </submittedName>
</protein>
<dbReference type="GO" id="GO:0016491">
    <property type="term" value="F:oxidoreductase activity"/>
    <property type="evidence" value="ECO:0007669"/>
    <property type="project" value="UniProtKB-KW"/>
</dbReference>
<dbReference type="InterPro" id="IPR036291">
    <property type="entry name" value="NAD(P)-bd_dom_sf"/>
</dbReference>
<dbReference type="PRINTS" id="PR00081">
    <property type="entry name" value="GDHRDH"/>
</dbReference>
<dbReference type="InterPro" id="IPR053011">
    <property type="entry name" value="SDR_family_member_7"/>
</dbReference>
<feature type="transmembrane region" description="Helical" evidence="3">
    <location>
        <begin position="284"/>
        <end position="306"/>
    </location>
</feature>
<dbReference type="FunCoup" id="A0A6P7GQU8">
    <property type="interactions" value="202"/>
</dbReference>
<dbReference type="InParanoid" id="A0A6P7GQU8"/>
<evidence type="ECO:0000313" key="4">
    <source>
        <dbReference type="RefSeq" id="XP_028148417.1"/>
    </source>
</evidence>
<dbReference type="PANTHER" id="PTHR44269">
    <property type="entry name" value="DEHYDROGENASE/REDUCTASE SDR FAMILY MEMBER 7-RELATED"/>
    <property type="match status" value="1"/>
</dbReference>
<dbReference type="RefSeq" id="XP_028148417.1">
    <property type="nucleotide sequence ID" value="XM_028292616.1"/>
</dbReference>